<proteinExistence type="inferred from homology"/>
<evidence type="ECO:0000256" key="6">
    <source>
        <dbReference type="HAMAP-Rule" id="MF_00528"/>
    </source>
</evidence>
<dbReference type="AlphaFoldDB" id="A0A920BSI9"/>
<evidence type="ECO:0000313" key="8">
    <source>
        <dbReference type="Proteomes" id="UP000682111"/>
    </source>
</evidence>
<dbReference type="InterPro" id="IPR029001">
    <property type="entry name" value="ITPase-like_fam"/>
</dbReference>
<comment type="caution">
    <text evidence="6">Lacks conserved residue(s) required for the propagation of feature annotation.</text>
</comment>
<dbReference type="PIRSF" id="PIRSF006305">
    <property type="entry name" value="Maf"/>
    <property type="match status" value="1"/>
</dbReference>
<dbReference type="Gene3D" id="3.90.950.10">
    <property type="match status" value="1"/>
</dbReference>
<sequence length="218" mass="24902">MEIVSKKRIWYDKLVSSFFETILRLGDLMQTLILASSSPRRKELLENLHLTFEVCSSDVDETYNPDHTPEDIVMELAKRKAEFVARRYPTAFVIGSDTIVVANEQVLGKPNDENEATKMLQQLSGSHHFVYTGVSIFSPTKHVEFFEKTEVVFWELTDEEIYSYVNTGEPMDKAGAYGIQGFGRLLVKKINGDYFSVVGLPLSKTIRELRMLGYDLPF</sequence>
<accession>A0A920BSI9</accession>
<keyword evidence="4 6" id="KW-0378">Hydrolase</keyword>
<comment type="subcellular location">
    <subcellularLocation>
        <location evidence="2 6">Cytoplasm</location>
    </subcellularLocation>
</comment>
<comment type="catalytic activity">
    <reaction evidence="6">
        <text>UTP + H2O = UMP + diphosphate + H(+)</text>
        <dbReference type="Rhea" id="RHEA:29395"/>
        <dbReference type="ChEBI" id="CHEBI:15377"/>
        <dbReference type="ChEBI" id="CHEBI:15378"/>
        <dbReference type="ChEBI" id="CHEBI:33019"/>
        <dbReference type="ChEBI" id="CHEBI:46398"/>
        <dbReference type="ChEBI" id="CHEBI:57865"/>
        <dbReference type="EC" id="3.6.1.9"/>
    </reaction>
</comment>
<dbReference type="Pfam" id="PF02545">
    <property type="entry name" value="Maf"/>
    <property type="match status" value="1"/>
</dbReference>
<feature type="site" description="Important for substrate specificity" evidence="6">
    <location>
        <position position="180"/>
    </location>
</feature>
<dbReference type="GO" id="GO:0009117">
    <property type="term" value="P:nucleotide metabolic process"/>
    <property type="evidence" value="ECO:0007669"/>
    <property type="project" value="UniProtKB-KW"/>
</dbReference>
<dbReference type="GO" id="GO:0005737">
    <property type="term" value="C:cytoplasm"/>
    <property type="evidence" value="ECO:0007669"/>
    <property type="project" value="UniProtKB-SubCell"/>
</dbReference>
<dbReference type="HAMAP" id="MF_00528">
    <property type="entry name" value="Maf"/>
    <property type="match status" value="1"/>
</dbReference>
<evidence type="ECO:0000313" key="7">
    <source>
        <dbReference type="EMBL" id="GIN60292.1"/>
    </source>
</evidence>
<keyword evidence="8" id="KW-1185">Reference proteome</keyword>
<evidence type="ECO:0000256" key="5">
    <source>
        <dbReference type="ARBA" id="ARBA00023080"/>
    </source>
</evidence>
<comment type="caution">
    <text evidence="7">The sequence shown here is derived from an EMBL/GenBank/DDBJ whole genome shotgun (WGS) entry which is preliminary data.</text>
</comment>
<dbReference type="PANTHER" id="PTHR43213">
    <property type="entry name" value="BIFUNCTIONAL DTTP/UTP PYROPHOSPHATASE/METHYLTRANSFERASE PROTEIN-RELATED"/>
    <property type="match status" value="1"/>
</dbReference>
<protein>
    <recommendedName>
        <fullName evidence="6">dTTP/UTP pyrophosphatase</fullName>
        <shortName evidence="6">dTTPase/UTPase</shortName>
        <ecNumber evidence="6">3.6.1.9</ecNumber>
    </recommendedName>
    <alternativeName>
        <fullName evidence="6">Nucleoside triphosphate pyrophosphatase</fullName>
    </alternativeName>
    <alternativeName>
        <fullName evidence="6">Nucleotide pyrophosphatase</fullName>
        <shortName evidence="6">Nucleotide PPase</shortName>
    </alternativeName>
</protein>
<dbReference type="InterPro" id="IPR003697">
    <property type="entry name" value="Maf-like"/>
</dbReference>
<dbReference type="NCBIfam" id="TIGR00172">
    <property type="entry name" value="maf"/>
    <property type="match status" value="1"/>
</dbReference>
<gene>
    <name evidence="7" type="primary">maf</name>
    <name evidence="7" type="ORF">J27TS8_02850</name>
</gene>
<keyword evidence="5 6" id="KW-0546">Nucleotide metabolism</keyword>
<dbReference type="Proteomes" id="UP000682111">
    <property type="component" value="Unassembled WGS sequence"/>
</dbReference>
<evidence type="ECO:0000256" key="4">
    <source>
        <dbReference type="ARBA" id="ARBA00022801"/>
    </source>
</evidence>
<comment type="function">
    <text evidence="6">Nucleoside triphosphate pyrophosphatase that hydrolyzes dTTP and UTP. May have a dual role in cell division arrest and in preventing the incorporation of modified nucleotides into cellular nucleic acids.</text>
</comment>
<feature type="active site" description="Proton acceptor" evidence="6">
    <location>
        <position position="97"/>
    </location>
</feature>
<dbReference type="FunFam" id="3.90.950.10:FF:000005">
    <property type="entry name" value="7-methyl-GTP pyrophosphatase"/>
    <property type="match status" value="1"/>
</dbReference>
<dbReference type="GO" id="GO:0047429">
    <property type="term" value="F:nucleoside triphosphate diphosphatase activity"/>
    <property type="evidence" value="ECO:0007669"/>
    <property type="project" value="UniProtKB-EC"/>
</dbReference>
<comment type="similarity">
    <text evidence="6">Belongs to the Maf family. YhdE subfamily.</text>
</comment>
<evidence type="ECO:0000256" key="1">
    <source>
        <dbReference type="ARBA" id="ARBA00001968"/>
    </source>
</evidence>
<dbReference type="SUPFAM" id="SSF52972">
    <property type="entry name" value="ITPase-like"/>
    <property type="match status" value="1"/>
</dbReference>
<evidence type="ECO:0000256" key="3">
    <source>
        <dbReference type="ARBA" id="ARBA00022490"/>
    </source>
</evidence>
<comment type="catalytic activity">
    <reaction evidence="6">
        <text>dTTP + H2O = dTMP + diphosphate + H(+)</text>
        <dbReference type="Rhea" id="RHEA:28534"/>
        <dbReference type="ChEBI" id="CHEBI:15377"/>
        <dbReference type="ChEBI" id="CHEBI:15378"/>
        <dbReference type="ChEBI" id="CHEBI:33019"/>
        <dbReference type="ChEBI" id="CHEBI:37568"/>
        <dbReference type="ChEBI" id="CHEBI:63528"/>
        <dbReference type="EC" id="3.6.1.9"/>
    </reaction>
</comment>
<dbReference type="PANTHER" id="PTHR43213:SF5">
    <property type="entry name" value="BIFUNCTIONAL DTTP_UTP PYROPHOSPHATASE_METHYLTRANSFERASE PROTEIN-RELATED"/>
    <property type="match status" value="1"/>
</dbReference>
<dbReference type="CDD" id="cd00555">
    <property type="entry name" value="Maf"/>
    <property type="match status" value="1"/>
</dbReference>
<dbReference type="EC" id="3.6.1.9" evidence="6"/>
<comment type="cofactor">
    <cofactor evidence="1 6">
        <name>a divalent metal cation</name>
        <dbReference type="ChEBI" id="CHEBI:60240"/>
    </cofactor>
</comment>
<evidence type="ECO:0000256" key="2">
    <source>
        <dbReference type="ARBA" id="ARBA00004496"/>
    </source>
</evidence>
<name>A0A920BSI9_9BACI</name>
<reference evidence="7" key="1">
    <citation type="submission" date="2021-03" db="EMBL/GenBank/DDBJ databases">
        <title>Antimicrobial resistance genes in bacteria isolated from Japanese honey, and their potential for conferring macrolide and lincosamide resistance in the American foulbrood pathogen Paenibacillus larvae.</title>
        <authorList>
            <person name="Okamoto M."/>
            <person name="Kumagai M."/>
            <person name="Kanamori H."/>
            <person name="Takamatsu D."/>
        </authorList>
    </citation>
    <scope>NUCLEOTIDE SEQUENCE</scope>
    <source>
        <strain evidence="7">J27TS8</strain>
    </source>
</reference>
<dbReference type="EMBL" id="BORC01000001">
    <property type="protein sequence ID" value="GIN60292.1"/>
    <property type="molecule type" value="Genomic_DNA"/>
</dbReference>
<feature type="site" description="Important for substrate specificity" evidence="6">
    <location>
        <position position="98"/>
    </location>
</feature>
<organism evidence="7 8">
    <name type="scientific">Robertmurraya siralis</name>
    <dbReference type="NCBI Taxonomy" id="77777"/>
    <lineage>
        <taxon>Bacteria</taxon>
        <taxon>Bacillati</taxon>
        <taxon>Bacillota</taxon>
        <taxon>Bacilli</taxon>
        <taxon>Bacillales</taxon>
        <taxon>Bacillaceae</taxon>
        <taxon>Robertmurraya</taxon>
    </lineage>
</organism>
<keyword evidence="3 6" id="KW-0963">Cytoplasm</keyword>
<feature type="site" description="Important for substrate specificity" evidence="6">
    <location>
        <position position="40"/>
    </location>
</feature>